<dbReference type="GO" id="GO:0043202">
    <property type="term" value="C:lysosomal lumen"/>
    <property type="evidence" value="ECO:0007669"/>
    <property type="project" value="UniProtKB-SubCell"/>
</dbReference>
<dbReference type="RefSeq" id="XP_028997501.1">
    <property type="nucleotide sequence ID" value="XM_029141668.1"/>
</dbReference>
<dbReference type="KEGG" id="bspl:114849875"/>
<accession>A0A6P7LRP1</accession>
<dbReference type="GO" id="GO:0003993">
    <property type="term" value="F:acid phosphatase activity"/>
    <property type="evidence" value="ECO:0007669"/>
    <property type="project" value="UniProtKB-EC"/>
</dbReference>
<evidence type="ECO:0000256" key="8">
    <source>
        <dbReference type="ARBA" id="ARBA00022989"/>
    </source>
</evidence>
<dbReference type="GO" id="GO:0007040">
    <property type="term" value="P:lysosome organization"/>
    <property type="evidence" value="ECO:0007669"/>
    <property type="project" value="TreeGrafter"/>
</dbReference>
<keyword evidence="11" id="KW-0325">Glycoprotein</keyword>
<dbReference type="Pfam" id="PF00328">
    <property type="entry name" value="His_Phos_2"/>
    <property type="match status" value="1"/>
</dbReference>
<dbReference type="CDD" id="cd07061">
    <property type="entry name" value="HP_HAP_like"/>
    <property type="match status" value="1"/>
</dbReference>
<gene>
    <name evidence="17" type="primary">LOC114849875</name>
</gene>
<evidence type="ECO:0000256" key="7">
    <source>
        <dbReference type="ARBA" id="ARBA00022801"/>
    </source>
</evidence>
<dbReference type="SUPFAM" id="SSF53254">
    <property type="entry name" value="Phosphoglycerate mutase-like"/>
    <property type="match status" value="1"/>
</dbReference>
<keyword evidence="5" id="KW-0812">Transmembrane</keyword>
<evidence type="ECO:0000256" key="3">
    <source>
        <dbReference type="ARBA" id="ARBA00005375"/>
    </source>
</evidence>
<keyword evidence="9" id="KW-0472">Membrane</keyword>
<evidence type="ECO:0000313" key="17">
    <source>
        <dbReference type="RefSeq" id="XP_028997501.1"/>
    </source>
</evidence>
<evidence type="ECO:0000256" key="1">
    <source>
        <dbReference type="ARBA" id="ARBA00000032"/>
    </source>
</evidence>
<evidence type="ECO:0000256" key="14">
    <source>
        <dbReference type="ARBA" id="ARBA00039422"/>
    </source>
</evidence>
<reference evidence="17" key="1">
    <citation type="submission" date="2025-08" db="UniProtKB">
        <authorList>
            <consortium name="RefSeq"/>
        </authorList>
    </citation>
    <scope>IDENTIFICATION</scope>
</reference>
<dbReference type="Proteomes" id="UP000515150">
    <property type="component" value="Chromosome 2"/>
</dbReference>
<keyword evidence="7" id="KW-0378">Hydrolase</keyword>
<keyword evidence="10" id="KW-1015">Disulfide bond</keyword>
<comment type="similarity">
    <text evidence="3">Belongs to the histidine acid phosphatase family.</text>
</comment>
<keyword evidence="8" id="KW-1133">Transmembrane helix</keyword>
<sequence>MASALVLCALLVASAGVYGLDERKLAYVTVVFRHGDRSSIQVFENVTHPESDWPQGFGQLTQKGMRQLFELGQFLRNRYKGFLSEAYDRREIYVRSTDTDRTLMSAAASLAGLYPPSGEQMFRPDLKWQPIPIHTVSKKEEKLLSFPLYDCPRYKQLMNETKASKEFLDVDKAYADFYELIRKNTGLSMSVATVWRLYDILLCETRHDLAVPDWVTPEVMDKLKYLTDFGLQALFVVHQHKEKSRLQGGLLLGELVKNLNKMAAAGSDEKLKMMLLSGHDTTIIALQAALDVFSGKQPPYSSCFIVELYKEADGSASVSMFYRNDTTADPYPLQLPGCSLNCPLNEFVRITKPHVSDDREKDCQLPVEKIEKTDKGSECQCGGPAA</sequence>
<evidence type="ECO:0000256" key="12">
    <source>
        <dbReference type="ARBA" id="ARBA00023228"/>
    </source>
</evidence>
<dbReference type="InParanoid" id="A0A6P7LRP1"/>
<feature type="signal peptide" evidence="15">
    <location>
        <begin position="1"/>
        <end position="19"/>
    </location>
</feature>
<evidence type="ECO:0000256" key="6">
    <source>
        <dbReference type="ARBA" id="ARBA00022729"/>
    </source>
</evidence>
<protein>
    <recommendedName>
        <fullName evidence="14">Lysosomal acid phosphatase</fullName>
        <ecNumber evidence="4">3.1.3.2</ecNumber>
    </recommendedName>
</protein>
<evidence type="ECO:0000256" key="10">
    <source>
        <dbReference type="ARBA" id="ARBA00023157"/>
    </source>
</evidence>
<dbReference type="InterPro" id="IPR050645">
    <property type="entry name" value="Histidine_acid_phosphatase"/>
</dbReference>
<dbReference type="AlphaFoldDB" id="A0A6P7LRP1"/>
<evidence type="ECO:0000256" key="13">
    <source>
        <dbReference type="ARBA" id="ARBA00037852"/>
    </source>
</evidence>
<dbReference type="InterPro" id="IPR029033">
    <property type="entry name" value="His_PPase_superfam"/>
</dbReference>
<evidence type="ECO:0000256" key="2">
    <source>
        <dbReference type="ARBA" id="ARBA00004227"/>
    </source>
</evidence>
<comment type="subcellular location">
    <subcellularLocation>
        <location evidence="2">Lysosome lumen</location>
    </subcellularLocation>
    <subcellularLocation>
        <location evidence="13">Lysosome membrane</location>
        <topology evidence="13">Single-pass membrane protein</topology>
        <orientation evidence="13">Lumenal side</orientation>
    </subcellularLocation>
</comment>
<proteinExistence type="inferred from homology"/>
<keyword evidence="16" id="KW-1185">Reference proteome</keyword>
<organism evidence="16 17">
    <name type="scientific">Betta splendens</name>
    <name type="common">Siamese fighting fish</name>
    <dbReference type="NCBI Taxonomy" id="158456"/>
    <lineage>
        <taxon>Eukaryota</taxon>
        <taxon>Metazoa</taxon>
        <taxon>Chordata</taxon>
        <taxon>Craniata</taxon>
        <taxon>Vertebrata</taxon>
        <taxon>Euteleostomi</taxon>
        <taxon>Actinopterygii</taxon>
        <taxon>Neopterygii</taxon>
        <taxon>Teleostei</taxon>
        <taxon>Neoteleostei</taxon>
        <taxon>Acanthomorphata</taxon>
        <taxon>Anabantaria</taxon>
        <taxon>Anabantiformes</taxon>
        <taxon>Anabantoidei</taxon>
        <taxon>Osphronemidae</taxon>
        <taxon>Betta</taxon>
    </lineage>
</organism>
<keyword evidence="12" id="KW-0458">Lysosome</keyword>
<evidence type="ECO:0000256" key="9">
    <source>
        <dbReference type="ARBA" id="ARBA00023136"/>
    </source>
</evidence>
<evidence type="ECO:0000256" key="11">
    <source>
        <dbReference type="ARBA" id="ARBA00023180"/>
    </source>
</evidence>
<dbReference type="InterPro" id="IPR000560">
    <property type="entry name" value="His_Pase_clade-2"/>
</dbReference>
<evidence type="ECO:0000256" key="4">
    <source>
        <dbReference type="ARBA" id="ARBA00012646"/>
    </source>
</evidence>
<dbReference type="OrthoDB" id="258392at2759"/>
<dbReference type="PANTHER" id="PTHR11567:SF180">
    <property type="entry name" value="LYSOSOMAL ACID PHOSPHATASE"/>
    <property type="match status" value="1"/>
</dbReference>
<dbReference type="FunFam" id="3.40.50.1240:FF:000010">
    <property type="entry name" value="Prostatic acid phosphatase"/>
    <property type="match status" value="1"/>
</dbReference>
<dbReference type="Gene3D" id="3.40.50.1240">
    <property type="entry name" value="Phosphoglycerate mutase-like"/>
    <property type="match status" value="1"/>
</dbReference>
<dbReference type="EC" id="3.1.3.2" evidence="4"/>
<evidence type="ECO:0000313" key="16">
    <source>
        <dbReference type="Proteomes" id="UP000515150"/>
    </source>
</evidence>
<dbReference type="PROSITE" id="PS00778">
    <property type="entry name" value="HIS_ACID_PHOSPHAT_2"/>
    <property type="match status" value="1"/>
</dbReference>
<evidence type="ECO:0000256" key="5">
    <source>
        <dbReference type="ARBA" id="ARBA00022692"/>
    </source>
</evidence>
<dbReference type="GO" id="GO:0005765">
    <property type="term" value="C:lysosomal membrane"/>
    <property type="evidence" value="ECO:0007669"/>
    <property type="project" value="UniProtKB-SubCell"/>
</dbReference>
<dbReference type="InterPro" id="IPR033379">
    <property type="entry name" value="Acid_Pase_AS"/>
</dbReference>
<comment type="catalytic activity">
    <reaction evidence="1">
        <text>a phosphate monoester + H2O = an alcohol + phosphate</text>
        <dbReference type="Rhea" id="RHEA:15017"/>
        <dbReference type="ChEBI" id="CHEBI:15377"/>
        <dbReference type="ChEBI" id="CHEBI:30879"/>
        <dbReference type="ChEBI" id="CHEBI:43474"/>
        <dbReference type="ChEBI" id="CHEBI:67140"/>
        <dbReference type="EC" id="3.1.3.2"/>
    </reaction>
</comment>
<name>A0A6P7LRP1_BETSP</name>
<dbReference type="PANTHER" id="PTHR11567">
    <property type="entry name" value="ACID PHOSPHATASE-RELATED"/>
    <property type="match status" value="1"/>
</dbReference>
<dbReference type="GeneID" id="114849875"/>
<feature type="chain" id="PRO_5028081360" description="Lysosomal acid phosphatase" evidence="15">
    <location>
        <begin position="20"/>
        <end position="386"/>
    </location>
</feature>
<evidence type="ECO:0000256" key="15">
    <source>
        <dbReference type="SAM" id="SignalP"/>
    </source>
</evidence>
<keyword evidence="6 15" id="KW-0732">Signal</keyword>